<dbReference type="GO" id="GO:0016787">
    <property type="term" value="F:hydrolase activity"/>
    <property type="evidence" value="ECO:0007669"/>
    <property type="project" value="UniProtKB-KW"/>
</dbReference>
<gene>
    <name evidence="11" type="ORF">AAK873_11310</name>
</gene>
<feature type="signal peptide" evidence="9">
    <location>
        <begin position="1"/>
        <end position="19"/>
    </location>
</feature>
<dbReference type="CDD" id="cd06456">
    <property type="entry name" value="M3A_DCP"/>
    <property type="match status" value="1"/>
</dbReference>
<keyword evidence="3 7" id="KW-0479">Metal-binding</keyword>
<feature type="chain" id="PRO_5046711534" evidence="9">
    <location>
        <begin position="20"/>
        <end position="722"/>
    </location>
</feature>
<feature type="domain" description="Peptidase M3A/M3B catalytic" evidence="10">
    <location>
        <begin position="257"/>
        <end position="705"/>
    </location>
</feature>
<comment type="caution">
    <text evidence="11">The sequence shown here is derived from an EMBL/GenBank/DDBJ whole genome shotgun (WGS) entry which is preliminary data.</text>
</comment>
<evidence type="ECO:0000256" key="4">
    <source>
        <dbReference type="ARBA" id="ARBA00022801"/>
    </source>
</evidence>
<dbReference type="Pfam" id="PF01432">
    <property type="entry name" value="Peptidase_M3"/>
    <property type="match status" value="1"/>
</dbReference>
<dbReference type="Gene3D" id="3.40.390.10">
    <property type="entry name" value="Collagenase (Catalytic Domain)"/>
    <property type="match status" value="1"/>
</dbReference>
<evidence type="ECO:0000256" key="3">
    <source>
        <dbReference type="ARBA" id="ARBA00022723"/>
    </source>
</evidence>
<evidence type="ECO:0000259" key="10">
    <source>
        <dbReference type="Pfam" id="PF01432"/>
    </source>
</evidence>
<dbReference type="InterPro" id="IPR024077">
    <property type="entry name" value="Neurolysin/TOP_dom2"/>
</dbReference>
<evidence type="ECO:0000256" key="2">
    <source>
        <dbReference type="ARBA" id="ARBA00022670"/>
    </source>
</evidence>
<keyword evidence="9" id="KW-0732">Signal</keyword>
<evidence type="ECO:0000256" key="7">
    <source>
        <dbReference type="RuleBase" id="RU003435"/>
    </source>
</evidence>
<dbReference type="InterPro" id="IPR034005">
    <property type="entry name" value="M3A_DCP"/>
</dbReference>
<evidence type="ECO:0000256" key="5">
    <source>
        <dbReference type="ARBA" id="ARBA00022833"/>
    </source>
</evidence>
<keyword evidence="2 7" id="KW-0645">Protease</keyword>
<comment type="similarity">
    <text evidence="1 7">Belongs to the peptidase M3 family.</text>
</comment>
<evidence type="ECO:0000256" key="6">
    <source>
        <dbReference type="ARBA" id="ARBA00023049"/>
    </source>
</evidence>
<evidence type="ECO:0000313" key="11">
    <source>
        <dbReference type="EMBL" id="MEY8246197.1"/>
    </source>
</evidence>
<evidence type="ECO:0000313" key="12">
    <source>
        <dbReference type="Proteomes" id="UP001565200"/>
    </source>
</evidence>
<sequence length="722" mass="81544">MKKLKLILASALLITGVSAATAIITNAMDKQKNPFLSEYDTPYDIPPFDKITYADYLPALKAGIEQQKSAVEAIAGNTEAPTLENTIIALDHSSPILDKVCAVFFNLDESNSSPEMNAIGEEFYPLLSKHSDEIAMNPRLFERIKVLYDNRDKMNYSKAQRLLIEKSYESMVRNGALLDEANKSELKELNGKLADLYLKFNKNLLSATNAFSIVVDNKEELKGLPATSIAVAAEEAAKRGLEGKWVFTLHAPSRLPLLQYADNRDLREKMYKGYTTLASSGEYNNYPVIAEILKVRARKAKLLGYDTYANYMTANVMAKNVANAEELLMQIWKPAIARVNEEVAEMQSLSNKEGNTFTIAPWDYYYYAEKVRKDKFNLDEDEVRQYFHIDNVRKGIFEMAHRLYGVTFTEMPDAPKYYPEVTVYDVKDADGKHVAVFMTDYFTRSSKRQGAWMSEFKGSFIDGDKVERPIIFNVCNFTPPTADTPSLLTLDEVETMFHEFGHGLHGMLSRAEYKSQAGTNVDRDFVELPSQIHEHWAMEPEMLKMFAKHYKTGETIPDDLISKLQAASTHNQGFTTTELAGAALLDLQWGKLTDTDNVDVEGFEKAVADKLNMPKEVQYRYRSPYFKHIFGSDGYASGYYTYLWAEVLDTDGFELFSEKGIFDPATAKAFKENVLEAGGSDDPMELYIKFRGKKPTPEALLRNRGLINEPAKPGNINTPEGK</sequence>
<dbReference type="PANTHER" id="PTHR43660">
    <property type="entry name" value="DIPEPTIDYL CARBOXYPEPTIDASE"/>
    <property type="match status" value="1"/>
</dbReference>
<dbReference type="PANTHER" id="PTHR43660:SF1">
    <property type="entry name" value="DIPEPTIDYL CARBOXYPEPTIDASE"/>
    <property type="match status" value="1"/>
</dbReference>
<proteinExistence type="inferred from homology"/>
<evidence type="ECO:0000256" key="8">
    <source>
        <dbReference type="SAM" id="MobiDB-lite"/>
    </source>
</evidence>
<keyword evidence="4 7" id="KW-0378">Hydrolase</keyword>
<evidence type="ECO:0000256" key="1">
    <source>
        <dbReference type="ARBA" id="ARBA00006040"/>
    </source>
</evidence>
<dbReference type="InterPro" id="IPR024079">
    <property type="entry name" value="MetalloPept_cat_dom_sf"/>
</dbReference>
<feature type="region of interest" description="Disordered" evidence="8">
    <location>
        <begin position="703"/>
        <end position="722"/>
    </location>
</feature>
<dbReference type="EMBL" id="JBCLPP010000036">
    <property type="protein sequence ID" value="MEY8246197.1"/>
    <property type="molecule type" value="Genomic_DNA"/>
</dbReference>
<protein>
    <submittedName>
        <fullName evidence="11">M3 family metallopeptidase</fullName>
        <ecNumber evidence="11">3.4.24.-</ecNumber>
    </submittedName>
</protein>
<accession>A0ABV4CXR2</accession>
<dbReference type="Proteomes" id="UP001565200">
    <property type="component" value="Unassembled WGS sequence"/>
</dbReference>
<organism evidence="11 12">
    <name type="scientific">Heminiphilus faecis</name>
    <dbReference type="NCBI Taxonomy" id="2601703"/>
    <lineage>
        <taxon>Bacteria</taxon>
        <taxon>Pseudomonadati</taxon>
        <taxon>Bacteroidota</taxon>
        <taxon>Bacteroidia</taxon>
        <taxon>Bacteroidales</taxon>
        <taxon>Muribaculaceae</taxon>
        <taxon>Heminiphilus</taxon>
    </lineage>
</organism>
<dbReference type="EC" id="3.4.24.-" evidence="11"/>
<dbReference type="RefSeq" id="WP_369863725.1">
    <property type="nucleotide sequence ID" value="NZ_JBCLPP010000036.1"/>
</dbReference>
<keyword evidence="5 7" id="KW-0862">Zinc</keyword>
<comment type="cofactor">
    <cofactor evidence="7">
        <name>Zn(2+)</name>
        <dbReference type="ChEBI" id="CHEBI:29105"/>
    </cofactor>
    <text evidence="7">Binds 1 zinc ion.</text>
</comment>
<reference evidence="11 12" key="1">
    <citation type="submission" date="2024-03" db="EMBL/GenBank/DDBJ databases">
        <title>Mouse gut bacterial collection (mGBC) of GemPharmatech.</title>
        <authorList>
            <person name="He Y."/>
            <person name="Dong L."/>
            <person name="Wu D."/>
            <person name="Gao X."/>
            <person name="Lin Z."/>
        </authorList>
    </citation>
    <scope>NUCLEOTIDE SEQUENCE [LARGE SCALE GENOMIC DNA]</scope>
    <source>
        <strain evidence="11 12">54-13</strain>
    </source>
</reference>
<dbReference type="InterPro" id="IPR001567">
    <property type="entry name" value="Pept_M3A_M3B_dom"/>
</dbReference>
<dbReference type="InterPro" id="IPR045090">
    <property type="entry name" value="Pept_M3A_M3B"/>
</dbReference>
<keyword evidence="12" id="KW-1185">Reference proteome</keyword>
<evidence type="ECO:0000256" key="9">
    <source>
        <dbReference type="SAM" id="SignalP"/>
    </source>
</evidence>
<name>A0ABV4CXR2_9BACT</name>
<dbReference type="SUPFAM" id="SSF55486">
    <property type="entry name" value="Metalloproteases ('zincins'), catalytic domain"/>
    <property type="match status" value="1"/>
</dbReference>
<dbReference type="Gene3D" id="1.10.1370.10">
    <property type="entry name" value="Neurolysin, domain 3"/>
    <property type="match status" value="1"/>
</dbReference>
<keyword evidence="6 7" id="KW-0482">Metalloprotease</keyword>